<dbReference type="PANTHER" id="PTHR43434">
    <property type="entry name" value="PHOSPHOGLYCOLATE PHOSPHATASE"/>
    <property type="match status" value="1"/>
</dbReference>
<dbReference type="GO" id="GO:0008967">
    <property type="term" value="F:phosphoglycolate phosphatase activity"/>
    <property type="evidence" value="ECO:0007669"/>
    <property type="project" value="UniProtKB-EC"/>
</dbReference>
<dbReference type="InterPro" id="IPR041492">
    <property type="entry name" value="HAD_2"/>
</dbReference>
<dbReference type="Gene3D" id="3.40.50.1000">
    <property type="entry name" value="HAD superfamily/HAD-like"/>
    <property type="match status" value="1"/>
</dbReference>
<proteinExistence type="inferred from homology"/>
<dbReference type="Gene3D" id="1.10.150.240">
    <property type="entry name" value="Putative phosphatase, domain 2"/>
    <property type="match status" value="1"/>
</dbReference>
<dbReference type="eggNOG" id="COG0546">
    <property type="taxonomic scope" value="Bacteria"/>
</dbReference>
<dbReference type="GO" id="GO:0006281">
    <property type="term" value="P:DNA repair"/>
    <property type="evidence" value="ECO:0007669"/>
    <property type="project" value="TreeGrafter"/>
</dbReference>
<name>A0A0B0EKW1_9BACT</name>
<evidence type="ECO:0000256" key="2">
    <source>
        <dbReference type="ARBA" id="ARBA00004818"/>
    </source>
</evidence>
<dbReference type="InterPro" id="IPR036412">
    <property type="entry name" value="HAD-like_sf"/>
</dbReference>
<evidence type="ECO:0000256" key="3">
    <source>
        <dbReference type="ARBA" id="ARBA00006171"/>
    </source>
</evidence>
<dbReference type="InterPro" id="IPR050155">
    <property type="entry name" value="HAD-like_hydrolase_sf"/>
</dbReference>
<dbReference type="SUPFAM" id="SSF56784">
    <property type="entry name" value="HAD-like"/>
    <property type="match status" value="1"/>
</dbReference>
<dbReference type="SFLD" id="SFLDS00003">
    <property type="entry name" value="Haloacid_Dehalogenase"/>
    <property type="match status" value="1"/>
</dbReference>
<dbReference type="EMBL" id="JRYO01000067">
    <property type="protein sequence ID" value="KHE93219.1"/>
    <property type="molecule type" value="Genomic_DNA"/>
</dbReference>
<dbReference type="AlphaFoldDB" id="A0A0B0EKW1"/>
<comment type="similarity">
    <text evidence="3">Belongs to the HAD-like hydrolase superfamily. CbbY/CbbZ/Gph/YieH family.</text>
</comment>
<dbReference type="GO" id="GO:0005829">
    <property type="term" value="C:cytosol"/>
    <property type="evidence" value="ECO:0007669"/>
    <property type="project" value="TreeGrafter"/>
</dbReference>
<dbReference type="PANTHER" id="PTHR43434:SF1">
    <property type="entry name" value="PHOSPHOGLYCOLATE PHOSPHATASE"/>
    <property type="match status" value="1"/>
</dbReference>
<dbReference type="EC" id="3.1.3.18" evidence="4"/>
<organism evidence="5 6">
    <name type="scientific">Candidatus Scalindua brodae</name>
    <dbReference type="NCBI Taxonomy" id="237368"/>
    <lineage>
        <taxon>Bacteria</taxon>
        <taxon>Pseudomonadati</taxon>
        <taxon>Planctomycetota</taxon>
        <taxon>Candidatus Brocadiia</taxon>
        <taxon>Candidatus Brocadiales</taxon>
        <taxon>Candidatus Scalinduaceae</taxon>
        <taxon>Candidatus Scalindua</taxon>
    </lineage>
</organism>
<evidence type="ECO:0000256" key="1">
    <source>
        <dbReference type="ARBA" id="ARBA00000830"/>
    </source>
</evidence>
<dbReference type="Pfam" id="PF13419">
    <property type="entry name" value="HAD_2"/>
    <property type="match status" value="1"/>
</dbReference>
<dbReference type="NCBIfam" id="TIGR01549">
    <property type="entry name" value="HAD-SF-IA-v1"/>
    <property type="match status" value="1"/>
</dbReference>
<dbReference type="Proteomes" id="UP000030652">
    <property type="component" value="Unassembled WGS sequence"/>
</dbReference>
<comment type="catalytic activity">
    <reaction evidence="1">
        <text>2-phosphoglycolate + H2O = glycolate + phosphate</text>
        <dbReference type="Rhea" id="RHEA:14369"/>
        <dbReference type="ChEBI" id="CHEBI:15377"/>
        <dbReference type="ChEBI" id="CHEBI:29805"/>
        <dbReference type="ChEBI" id="CHEBI:43474"/>
        <dbReference type="ChEBI" id="CHEBI:58033"/>
        <dbReference type="EC" id="3.1.3.18"/>
    </reaction>
</comment>
<reference evidence="5 6" key="1">
    <citation type="submission" date="2014-10" db="EMBL/GenBank/DDBJ databases">
        <title>Draft genome of anammox bacterium scalindua brodae, obtained using differential coverage binning of sequence data from two enrichment reactors.</title>
        <authorList>
            <person name="Speth D.R."/>
            <person name="Russ L."/>
            <person name="Kartal B."/>
            <person name="Op den Camp H.J."/>
            <person name="Dutilh B.E."/>
            <person name="Jetten M.S."/>
        </authorList>
    </citation>
    <scope>NUCLEOTIDE SEQUENCE [LARGE SCALE GENOMIC DNA]</scope>
    <source>
        <strain evidence="5">RU1</strain>
    </source>
</reference>
<dbReference type="SFLD" id="SFLDG01129">
    <property type="entry name" value="C1.5:_HAD__Beta-PGM__Phosphata"/>
    <property type="match status" value="1"/>
</dbReference>
<dbReference type="InterPro" id="IPR023198">
    <property type="entry name" value="PGP-like_dom2"/>
</dbReference>
<evidence type="ECO:0000256" key="4">
    <source>
        <dbReference type="ARBA" id="ARBA00013078"/>
    </source>
</evidence>
<evidence type="ECO:0000313" key="5">
    <source>
        <dbReference type="EMBL" id="KHE93219.1"/>
    </source>
</evidence>
<dbReference type="InterPro" id="IPR006439">
    <property type="entry name" value="HAD-SF_hydro_IA"/>
</dbReference>
<sequence length="217" mass="24285">MKYKAVLFDLDGTLLDSIEDMGDSLNRVLVQNGFPTHNRDAYCRFVGDGATNLISRALPEDKRTNAIIHSCLEAFLEDYDKNWNVKTKLYEGIPELLDTLTSRGLKISVLSNKPHKYTIKCMDGFLSDWNFDVVFGQRNDVPRKPDPAGALEIAEQLDISPSDFLYLGDTETDLKTSIAAGMSPVGVLWGFRSAEELRENGAKVLINRPLDVLELLD</sequence>
<dbReference type="InterPro" id="IPR023214">
    <property type="entry name" value="HAD_sf"/>
</dbReference>
<comment type="caution">
    <text evidence="5">The sequence shown here is derived from an EMBL/GenBank/DDBJ whole genome shotgun (WGS) entry which is preliminary data.</text>
</comment>
<evidence type="ECO:0000313" key="6">
    <source>
        <dbReference type="Proteomes" id="UP000030652"/>
    </source>
</evidence>
<dbReference type="PATRIC" id="fig|237368.3.peg.1076"/>
<comment type="pathway">
    <text evidence="2">Organic acid metabolism; glycolate biosynthesis; glycolate from 2-phosphoglycolate: step 1/1.</text>
</comment>
<dbReference type="PRINTS" id="PR00413">
    <property type="entry name" value="HADHALOGNASE"/>
</dbReference>
<protein>
    <recommendedName>
        <fullName evidence="4">phosphoglycolate phosphatase</fullName>
        <ecNumber evidence="4">3.1.3.18</ecNumber>
    </recommendedName>
</protein>
<accession>A0A0B0EKW1</accession>
<gene>
    <name evidence="5" type="ORF">SCABRO_00981</name>
</gene>
<dbReference type="SFLD" id="SFLDG01135">
    <property type="entry name" value="C1.5.6:_HAD__Beta-PGM__Phospha"/>
    <property type="match status" value="1"/>
</dbReference>